<accession>A0A517N7J4</accession>
<name>A0A517N7J4_9BACT</name>
<dbReference type="KEGG" id="rlc:K227x_14820"/>
<organism evidence="1 2">
    <name type="scientific">Rubripirellula lacrimiformis</name>
    <dbReference type="NCBI Taxonomy" id="1930273"/>
    <lineage>
        <taxon>Bacteria</taxon>
        <taxon>Pseudomonadati</taxon>
        <taxon>Planctomycetota</taxon>
        <taxon>Planctomycetia</taxon>
        <taxon>Pirellulales</taxon>
        <taxon>Pirellulaceae</taxon>
        <taxon>Rubripirellula</taxon>
    </lineage>
</organism>
<dbReference type="RefSeq" id="WP_145168858.1">
    <property type="nucleotide sequence ID" value="NZ_CP036525.1"/>
</dbReference>
<gene>
    <name evidence="1" type="ORF">K227x_14820</name>
</gene>
<dbReference type="OrthoDB" id="226361at2"/>
<dbReference type="EMBL" id="CP036525">
    <property type="protein sequence ID" value="QDT03102.1"/>
    <property type="molecule type" value="Genomic_DNA"/>
</dbReference>
<protein>
    <submittedName>
        <fullName evidence="1">Uncharacterized protein</fullName>
    </submittedName>
</protein>
<evidence type="ECO:0000313" key="1">
    <source>
        <dbReference type="EMBL" id="QDT03102.1"/>
    </source>
</evidence>
<sequence length="771" mass="85723">MYTKAIGREFWFDFDNQTLWQRTRVIADAFQRGYFAQSWGLDSLPDFLRTSFSDPNHPGPFVTTVEAGRRGLLDLAAIQLQIIDRHLKDDDSIRSAFEDFGQGVLFDDRAPRPPGRRVHMMDGTPDNWVGWQRWHGFIRAASLLGDSADRWLHVDRCMALSWAIQTEADPENDAQNNPGLPASRLDLLRDTWMTLTFEQLDWAFAKHRFLAPAPEAFDAIRSPSRRAFAAAGAVPAVNYAGVQQILESASGVSFPHHDGHARFWLLPEDQFIALPPIYGHALIADPGPYRGARSALVKVLKGTLAGIPQMPLNQPPLSSDDIQYVENWIDSLDSTNGTFQYAPPANIEDLTAAQKTQWSGVVHQWFRSAETRLLQDTGVSMADVRIFNLIDSPQGAGGSVAEIPWSGFPRKYAQVVQNVEDRWRVVEETVNADLTGRRAGYYRQVPGGFDPAEDIVFRDQDEYCEWHSSRDADNELRKVVFTCENPEYWGFIADNDPDLLLKLYQDLTGEQVEMGDLFFDEDIFIADANRNPVNQNGQYNPYNKWNTTEGAIHLTHPANSLSAEVFLAADASVLRENGNGPVVAPGELICCAGYGGPDRSSDPTIGSAINGLVRQNKFVTIDDPVGLYIHSLDAAPFEFPPGVSFDDCWKVIRGDQDKKQILRAEFSLPDGGSLSDIIVGGEPLRFGSQIAEFISIVIFGRVFDAAANPDPMPCVAHCCTHPTLLDLQRITNINDQCPPPGGTVGIAAARELDVRQEPLPNLKNVKDPYTR</sequence>
<keyword evidence="2" id="KW-1185">Reference proteome</keyword>
<dbReference type="Proteomes" id="UP000318538">
    <property type="component" value="Chromosome"/>
</dbReference>
<reference evidence="1 2" key="1">
    <citation type="submission" date="2019-02" db="EMBL/GenBank/DDBJ databases">
        <title>Deep-cultivation of Planctomycetes and their phenomic and genomic characterization uncovers novel biology.</title>
        <authorList>
            <person name="Wiegand S."/>
            <person name="Jogler M."/>
            <person name="Boedeker C."/>
            <person name="Pinto D."/>
            <person name="Vollmers J."/>
            <person name="Rivas-Marin E."/>
            <person name="Kohn T."/>
            <person name="Peeters S.H."/>
            <person name="Heuer A."/>
            <person name="Rast P."/>
            <person name="Oberbeckmann S."/>
            <person name="Bunk B."/>
            <person name="Jeske O."/>
            <person name="Meyerdierks A."/>
            <person name="Storesund J.E."/>
            <person name="Kallscheuer N."/>
            <person name="Luecker S."/>
            <person name="Lage O.M."/>
            <person name="Pohl T."/>
            <person name="Merkel B.J."/>
            <person name="Hornburger P."/>
            <person name="Mueller R.-W."/>
            <person name="Bruemmer F."/>
            <person name="Labrenz M."/>
            <person name="Spormann A.M."/>
            <person name="Op den Camp H."/>
            <person name="Overmann J."/>
            <person name="Amann R."/>
            <person name="Jetten M.S.M."/>
            <person name="Mascher T."/>
            <person name="Medema M.H."/>
            <person name="Devos D.P."/>
            <person name="Kaster A.-K."/>
            <person name="Ovreas L."/>
            <person name="Rohde M."/>
            <person name="Galperin M.Y."/>
            <person name="Jogler C."/>
        </authorList>
    </citation>
    <scope>NUCLEOTIDE SEQUENCE [LARGE SCALE GENOMIC DNA]</scope>
    <source>
        <strain evidence="1 2">K22_7</strain>
    </source>
</reference>
<evidence type="ECO:0000313" key="2">
    <source>
        <dbReference type="Proteomes" id="UP000318538"/>
    </source>
</evidence>
<proteinExistence type="predicted"/>
<dbReference type="AlphaFoldDB" id="A0A517N7J4"/>